<name>A0A2D2D3W3_METT3</name>
<gene>
    <name evidence="10" type="ORF">CQW49_18750</name>
</gene>
<protein>
    <recommendedName>
        <fullName evidence="3 6">Flagellar basal-body rod protein FlgC</fullName>
    </recommendedName>
</protein>
<comment type="similarity">
    <text evidence="2">Belongs to the flagella basal body rod proteins family.</text>
</comment>
<evidence type="ECO:0000256" key="5">
    <source>
        <dbReference type="ARBA" id="ARBA00025933"/>
    </source>
</evidence>
<keyword evidence="11" id="KW-1185">Reference proteome</keyword>
<keyword evidence="4 6" id="KW-0975">Bacterial flagellum</keyword>
<evidence type="ECO:0000256" key="6">
    <source>
        <dbReference type="RuleBase" id="RU362062"/>
    </source>
</evidence>
<evidence type="ECO:0000256" key="7">
    <source>
        <dbReference type="SAM" id="Coils"/>
    </source>
</evidence>
<dbReference type="PANTHER" id="PTHR30435">
    <property type="entry name" value="FLAGELLAR PROTEIN"/>
    <property type="match status" value="1"/>
</dbReference>
<dbReference type="Proteomes" id="UP000230709">
    <property type="component" value="Chromosome"/>
</dbReference>
<evidence type="ECO:0000313" key="11">
    <source>
        <dbReference type="Proteomes" id="UP000230709"/>
    </source>
</evidence>
<dbReference type="InterPro" id="IPR010930">
    <property type="entry name" value="Flg_bb/hook_C_dom"/>
</dbReference>
<comment type="subunit">
    <text evidence="5 6">The basal body constitutes a major portion of the flagellar organelle and consists of four rings (L,P,S, and M) mounted on a central rod. The rod consists of about 26 subunits of FlgG in the distal portion, and FlgB, FlgC and FlgF are thought to build up the proximal portion of the rod with about 6 subunits each.</text>
</comment>
<feature type="coiled-coil region" evidence="7">
    <location>
        <begin position="97"/>
        <end position="124"/>
    </location>
</feature>
<dbReference type="STRING" id="595536.GCA_000178815_01438"/>
<comment type="subcellular location">
    <subcellularLocation>
        <location evidence="1 6">Bacterial flagellum basal body</location>
    </subcellularLocation>
</comment>
<dbReference type="NCBIfam" id="TIGR01395">
    <property type="entry name" value="FlgC"/>
    <property type="match status" value="1"/>
</dbReference>
<organism evidence="10 11">
    <name type="scientific">Methylosinus trichosporium (strain ATCC 35070 / NCIMB 11131 / UNIQEM 75 / OB3b)</name>
    <dbReference type="NCBI Taxonomy" id="595536"/>
    <lineage>
        <taxon>Bacteria</taxon>
        <taxon>Pseudomonadati</taxon>
        <taxon>Pseudomonadota</taxon>
        <taxon>Alphaproteobacteria</taxon>
        <taxon>Hyphomicrobiales</taxon>
        <taxon>Methylocystaceae</taxon>
        <taxon>Methylosinus</taxon>
    </lineage>
</organism>
<feature type="domain" description="Flagellar basal body rod protein N-terminal" evidence="8">
    <location>
        <begin position="8"/>
        <end position="32"/>
    </location>
</feature>
<keyword evidence="10" id="KW-0969">Cilium</keyword>
<evidence type="ECO:0000313" key="10">
    <source>
        <dbReference type="EMBL" id="ATQ69693.1"/>
    </source>
</evidence>
<evidence type="ECO:0000256" key="1">
    <source>
        <dbReference type="ARBA" id="ARBA00004117"/>
    </source>
</evidence>
<keyword evidence="10" id="KW-0966">Cell projection</keyword>
<dbReference type="KEGG" id="mtw:CQW49_18750"/>
<dbReference type="AlphaFoldDB" id="A0A2D2D3W3"/>
<dbReference type="GO" id="GO:0071978">
    <property type="term" value="P:bacterial-type flagellum-dependent swarming motility"/>
    <property type="evidence" value="ECO:0007669"/>
    <property type="project" value="TreeGrafter"/>
</dbReference>
<dbReference type="Pfam" id="PF06429">
    <property type="entry name" value="Flg_bbr_C"/>
    <property type="match status" value="1"/>
</dbReference>
<dbReference type="GO" id="GO:0030694">
    <property type="term" value="C:bacterial-type flagellum basal body, rod"/>
    <property type="evidence" value="ECO:0007669"/>
    <property type="project" value="UniProtKB-UniRule"/>
</dbReference>
<dbReference type="PANTHER" id="PTHR30435:SF2">
    <property type="entry name" value="FLAGELLAR BASAL-BODY ROD PROTEIN FLGC"/>
    <property type="match status" value="1"/>
</dbReference>
<evidence type="ECO:0000256" key="4">
    <source>
        <dbReference type="ARBA" id="ARBA00023143"/>
    </source>
</evidence>
<dbReference type="RefSeq" id="WP_003613359.1">
    <property type="nucleotide sequence ID" value="NZ_ADVE02000001.1"/>
</dbReference>
<dbReference type="Pfam" id="PF00460">
    <property type="entry name" value="Flg_bb_rod"/>
    <property type="match status" value="1"/>
</dbReference>
<accession>A0A2D2D3W3</accession>
<evidence type="ECO:0000259" key="8">
    <source>
        <dbReference type="Pfam" id="PF00460"/>
    </source>
</evidence>
<evidence type="ECO:0000256" key="3">
    <source>
        <dbReference type="ARBA" id="ARBA00017941"/>
    </source>
</evidence>
<proteinExistence type="inferred from homology"/>
<feature type="domain" description="Flagellar basal-body/hook protein C-terminal" evidence="9">
    <location>
        <begin position="90"/>
        <end position="134"/>
    </location>
</feature>
<evidence type="ECO:0000256" key="2">
    <source>
        <dbReference type="ARBA" id="ARBA00009677"/>
    </source>
</evidence>
<evidence type="ECO:0000259" key="9">
    <source>
        <dbReference type="Pfam" id="PF06429"/>
    </source>
</evidence>
<reference evidence="11" key="1">
    <citation type="submission" date="2017-10" db="EMBL/GenBank/DDBJ databases">
        <title>Completed PacBio SMRT sequence of Methylosinus trichosporium OB3b reveals presence of a third large plasmid.</title>
        <authorList>
            <person name="Charles T.C."/>
            <person name="Lynch M.D.J."/>
            <person name="Heil J.R."/>
            <person name="Cheng J."/>
        </authorList>
    </citation>
    <scope>NUCLEOTIDE SEQUENCE [LARGE SCALE GENOMIC DNA]</scope>
    <source>
        <strain evidence="11">OB3b</strain>
    </source>
</reference>
<keyword evidence="7" id="KW-0175">Coiled coil</keyword>
<dbReference type="InterPro" id="IPR006299">
    <property type="entry name" value="FlgC"/>
</dbReference>
<keyword evidence="10" id="KW-0282">Flagellum</keyword>
<dbReference type="InterPro" id="IPR001444">
    <property type="entry name" value="Flag_bb_rod_N"/>
</dbReference>
<dbReference type="EMBL" id="CP023737">
    <property type="protein sequence ID" value="ATQ69693.1"/>
    <property type="molecule type" value="Genomic_DNA"/>
</dbReference>
<sequence length="139" mass="14906">MDPLQASMKIAGSGLSAQSARLRVVAENMANAQSVAKTAGGAPYSRKTISFQSEVDRASGASLVQVGPIGVDRAPFRVEHDPGNPAADTDGYVKYPNVNLMTEVADMREANRSYEANVQVMKQTRELFSMTIDLLKGSQ</sequence>